<proteinExistence type="predicted"/>
<dbReference type="EMBL" id="BOOY01000025">
    <property type="protein sequence ID" value="GIJ03947.1"/>
    <property type="molecule type" value="Genomic_DNA"/>
</dbReference>
<dbReference type="PANTHER" id="PTHR33495">
    <property type="entry name" value="ANTI-SIGMA FACTOR ANTAGONIST TM_1081-RELATED-RELATED"/>
    <property type="match status" value="1"/>
</dbReference>
<keyword evidence="3" id="KW-1185">Reference proteome</keyword>
<dbReference type="CDD" id="cd07043">
    <property type="entry name" value="STAS_anti-anti-sigma_factors"/>
    <property type="match status" value="1"/>
</dbReference>
<dbReference type="PROSITE" id="PS50801">
    <property type="entry name" value="STAS"/>
    <property type="match status" value="1"/>
</dbReference>
<reference evidence="2" key="1">
    <citation type="submission" date="2021-01" db="EMBL/GenBank/DDBJ databases">
        <title>Whole genome shotgun sequence of Spirilliplanes yamanashiensis NBRC 15828.</title>
        <authorList>
            <person name="Komaki H."/>
            <person name="Tamura T."/>
        </authorList>
    </citation>
    <scope>NUCLEOTIDE SEQUENCE</scope>
    <source>
        <strain evidence="2">NBRC 15828</strain>
    </source>
</reference>
<dbReference type="SUPFAM" id="SSF52091">
    <property type="entry name" value="SpoIIaa-like"/>
    <property type="match status" value="1"/>
</dbReference>
<dbReference type="Gene3D" id="3.30.750.24">
    <property type="entry name" value="STAS domain"/>
    <property type="match status" value="1"/>
</dbReference>
<dbReference type="Pfam" id="PF13466">
    <property type="entry name" value="STAS_2"/>
    <property type="match status" value="1"/>
</dbReference>
<evidence type="ECO:0000313" key="2">
    <source>
        <dbReference type="EMBL" id="GIJ03947.1"/>
    </source>
</evidence>
<evidence type="ECO:0000259" key="1">
    <source>
        <dbReference type="PROSITE" id="PS50801"/>
    </source>
</evidence>
<dbReference type="RefSeq" id="WP_203939193.1">
    <property type="nucleotide sequence ID" value="NZ_BAAAGJ010000002.1"/>
</dbReference>
<dbReference type="InterPro" id="IPR002645">
    <property type="entry name" value="STAS_dom"/>
</dbReference>
<evidence type="ECO:0000313" key="3">
    <source>
        <dbReference type="Proteomes" id="UP000652013"/>
    </source>
</evidence>
<protein>
    <recommendedName>
        <fullName evidence="1">STAS domain-containing protein</fullName>
    </recommendedName>
</protein>
<dbReference type="GO" id="GO:0043856">
    <property type="term" value="F:anti-sigma factor antagonist activity"/>
    <property type="evidence" value="ECO:0007669"/>
    <property type="project" value="TreeGrafter"/>
</dbReference>
<gene>
    <name evidence="2" type="ORF">Sya03_32990</name>
</gene>
<sequence>MGEPTYSIDRQDDAGTARLLLGGELDLAAREDLYAAIVAAGADADITAVVLDLRGVTFIDSEALGAVIEGHAAITSAGRSYSLVGDHGPVRRVLDIAGLVPMLGEDPA</sequence>
<dbReference type="AlphaFoldDB" id="A0A8J3Y9V6"/>
<organism evidence="2 3">
    <name type="scientific">Spirilliplanes yamanashiensis</name>
    <dbReference type="NCBI Taxonomy" id="42233"/>
    <lineage>
        <taxon>Bacteria</taxon>
        <taxon>Bacillati</taxon>
        <taxon>Actinomycetota</taxon>
        <taxon>Actinomycetes</taxon>
        <taxon>Micromonosporales</taxon>
        <taxon>Micromonosporaceae</taxon>
        <taxon>Spirilliplanes</taxon>
    </lineage>
</organism>
<feature type="domain" description="STAS" evidence="1">
    <location>
        <begin position="6"/>
        <end position="108"/>
    </location>
</feature>
<dbReference type="PANTHER" id="PTHR33495:SF2">
    <property type="entry name" value="ANTI-SIGMA FACTOR ANTAGONIST TM_1081-RELATED"/>
    <property type="match status" value="1"/>
</dbReference>
<dbReference type="InterPro" id="IPR058548">
    <property type="entry name" value="MlaB-like_STAS"/>
</dbReference>
<accession>A0A8J3Y9V6</accession>
<dbReference type="Proteomes" id="UP000652013">
    <property type="component" value="Unassembled WGS sequence"/>
</dbReference>
<dbReference type="InterPro" id="IPR036513">
    <property type="entry name" value="STAS_dom_sf"/>
</dbReference>
<name>A0A8J3Y9V6_9ACTN</name>
<comment type="caution">
    <text evidence="2">The sequence shown here is derived from an EMBL/GenBank/DDBJ whole genome shotgun (WGS) entry which is preliminary data.</text>
</comment>